<dbReference type="PANTHER" id="PTHR43236:SF2">
    <property type="entry name" value="BLL0069 PROTEIN"/>
    <property type="match status" value="1"/>
</dbReference>
<proteinExistence type="predicted"/>
<dbReference type="RefSeq" id="WP_019924969.1">
    <property type="nucleotide sequence ID" value="NZ_CP140152.1"/>
</dbReference>
<dbReference type="InterPro" id="IPR010982">
    <property type="entry name" value="Lambda_DNA-bd_dom_sf"/>
</dbReference>
<dbReference type="PANTHER" id="PTHR43236">
    <property type="entry name" value="ANTITOXIN HIGA1"/>
    <property type="match status" value="1"/>
</dbReference>
<gene>
    <name evidence="2" type="ORF">SR858_26300</name>
</gene>
<name>A0ABZ0XY31_9BURK</name>
<dbReference type="SUPFAM" id="SSF47413">
    <property type="entry name" value="lambda repressor-like DNA-binding domains"/>
    <property type="match status" value="1"/>
</dbReference>
<reference evidence="2 3" key="1">
    <citation type="submission" date="2023-11" db="EMBL/GenBank/DDBJ databases">
        <title>MicrobeMod: A computational toolkit for identifying prokaryotic methylation and restriction-modification with nanopore sequencing.</title>
        <authorList>
            <person name="Crits-Christoph A."/>
            <person name="Kang S.C."/>
            <person name="Lee H."/>
            <person name="Ostrov N."/>
        </authorList>
    </citation>
    <scope>NUCLEOTIDE SEQUENCE [LARGE SCALE GENOMIC DNA]</scope>
    <source>
        <strain evidence="2 3">ATCC 25935</strain>
    </source>
</reference>
<protein>
    <submittedName>
        <fullName evidence="2">XRE family transcriptional regulator</fullName>
    </submittedName>
</protein>
<dbReference type="GeneID" id="43166469"/>
<dbReference type="InterPro" id="IPR001387">
    <property type="entry name" value="Cro/C1-type_HTH"/>
</dbReference>
<dbReference type="Proteomes" id="UP001326110">
    <property type="component" value="Chromosome"/>
</dbReference>
<dbReference type="EMBL" id="CP140152">
    <property type="protein sequence ID" value="WQH04506.1"/>
    <property type="molecule type" value="Genomic_DNA"/>
</dbReference>
<evidence type="ECO:0000259" key="1">
    <source>
        <dbReference type="PROSITE" id="PS50943"/>
    </source>
</evidence>
<evidence type="ECO:0000313" key="2">
    <source>
        <dbReference type="EMBL" id="WQH04506.1"/>
    </source>
</evidence>
<accession>A0ABZ0XY31</accession>
<evidence type="ECO:0000313" key="3">
    <source>
        <dbReference type="Proteomes" id="UP001326110"/>
    </source>
</evidence>
<organism evidence="2 3">
    <name type="scientific">Duganella zoogloeoides</name>
    <dbReference type="NCBI Taxonomy" id="75659"/>
    <lineage>
        <taxon>Bacteria</taxon>
        <taxon>Pseudomonadati</taxon>
        <taxon>Pseudomonadota</taxon>
        <taxon>Betaproteobacteria</taxon>
        <taxon>Burkholderiales</taxon>
        <taxon>Oxalobacteraceae</taxon>
        <taxon>Telluria group</taxon>
        <taxon>Duganella</taxon>
    </lineage>
</organism>
<dbReference type="InterPro" id="IPR052345">
    <property type="entry name" value="Rad_response_metalloprotease"/>
</dbReference>
<dbReference type="SMART" id="SM00530">
    <property type="entry name" value="HTH_XRE"/>
    <property type="match status" value="1"/>
</dbReference>
<dbReference type="PROSITE" id="PS50943">
    <property type="entry name" value="HTH_CROC1"/>
    <property type="match status" value="1"/>
</dbReference>
<dbReference type="Pfam" id="PF01381">
    <property type="entry name" value="HTH_3"/>
    <property type="match status" value="1"/>
</dbReference>
<dbReference type="Gene3D" id="1.10.260.40">
    <property type="entry name" value="lambda repressor-like DNA-binding domains"/>
    <property type="match status" value="1"/>
</dbReference>
<feature type="domain" description="HTH cro/C1-type" evidence="1">
    <location>
        <begin position="7"/>
        <end position="61"/>
    </location>
</feature>
<sequence length="376" mass="41790">MLNLEKIKSAMQHLGLTQMALAKDCSVSKEAVSNWLAGESIPRPNKLKALAAALQLEIENLIVTDSASEPVVAYRMRRNRMPTGAALEAAQDQAHHLKQLVPFIRRETVFAPPVLESPRLDDEYIREAARQVRAKNGIGLTAPVSRNELLNLLHDFGALLVPVFWGKERDGHENALSVYLPDSKTSWVVFNLNAKNDDFNYWLAHELGHCYTLHTLQGDDGEEFAERFAQELLFPIEAAAEAMTLINSAPVKRDQANWFAGKYEVSVITVLKQVDRVAEQAGLPPTGIQTKSFWASWNTTRHLVPSVAHELFGHENITVSDYVTTCEQKFRTPVFEAIASWQQQEGGRSPAFIVGALNIDLGLAFELSHQLSAAAD</sequence>
<dbReference type="CDD" id="cd00093">
    <property type="entry name" value="HTH_XRE"/>
    <property type="match status" value="1"/>
</dbReference>
<keyword evidence="3" id="KW-1185">Reference proteome</keyword>